<dbReference type="EMBL" id="CP145892">
    <property type="protein sequence ID" value="WWP20358.1"/>
    <property type="molecule type" value="Genomic_DNA"/>
</dbReference>
<evidence type="ECO:0000313" key="1">
    <source>
        <dbReference type="EMBL" id="WWP20358.1"/>
    </source>
</evidence>
<sequence length="97" mass="10738">MSGAEKAAVIAQLDQLPNAILPPHLPHEATVVLDVTRASSIRIFMKEYEKLSGIGFADIEPWIKLVAVRKLIADAISEAEKTILVDEIRRRLHTPLS</sequence>
<evidence type="ECO:0000313" key="2">
    <source>
        <dbReference type="Proteomes" id="UP001364764"/>
    </source>
</evidence>
<accession>A0ABD8ARZ7</accession>
<organism evidence="1 2">
    <name type="scientific">Paenibacillus amylolyticus</name>
    <dbReference type="NCBI Taxonomy" id="1451"/>
    <lineage>
        <taxon>Bacteria</taxon>
        <taxon>Bacillati</taxon>
        <taxon>Bacillota</taxon>
        <taxon>Bacilli</taxon>
        <taxon>Bacillales</taxon>
        <taxon>Paenibacillaceae</taxon>
        <taxon>Paenibacillus</taxon>
    </lineage>
</organism>
<dbReference type="Proteomes" id="UP001364764">
    <property type="component" value="Chromosome"/>
</dbReference>
<proteinExistence type="predicted"/>
<name>A0ABD8ARZ7_PAEAM</name>
<dbReference type="RefSeq" id="WP_338707280.1">
    <property type="nucleotide sequence ID" value="NZ_CP145892.1"/>
</dbReference>
<reference evidence="1 2" key="1">
    <citation type="submission" date="2024-02" db="EMBL/GenBank/DDBJ databases">
        <title>Complete sequences of two Paenibacillus sp. strains and one Lysinibacillus strain isolated from the environment on STAA medium highlight biotechnological potential.</title>
        <authorList>
            <person name="Attere S.A."/>
            <person name="Piche L.C."/>
            <person name="Intertaglia L."/>
            <person name="Lami R."/>
            <person name="Charette S.J."/>
            <person name="Vincent A.T."/>
        </authorList>
    </citation>
    <scope>NUCLEOTIDE SEQUENCE [LARGE SCALE GENOMIC DNA]</scope>
    <source>
        <strain evidence="1 2">Y5S-7</strain>
    </source>
</reference>
<protein>
    <submittedName>
        <fullName evidence="1">Uncharacterized protein</fullName>
    </submittedName>
</protein>
<gene>
    <name evidence="1" type="ORF">V6668_28730</name>
</gene>
<dbReference type="AlphaFoldDB" id="A0ABD8ARZ7"/>
<dbReference type="GeneID" id="93479545"/>